<reference evidence="2" key="1">
    <citation type="submission" date="2023-03" db="EMBL/GenBank/DDBJ databases">
        <title>Actinorhabdospora filicis NBRC 111898.</title>
        <authorList>
            <person name="Ichikawa N."/>
            <person name="Sato H."/>
            <person name="Tonouchi N."/>
        </authorList>
    </citation>
    <scope>NUCLEOTIDE SEQUENCE</scope>
    <source>
        <strain evidence="2">NBRC 111898</strain>
    </source>
</reference>
<evidence type="ECO:0000256" key="1">
    <source>
        <dbReference type="SAM" id="SignalP"/>
    </source>
</evidence>
<feature type="signal peptide" evidence="1">
    <location>
        <begin position="1"/>
        <end position="24"/>
    </location>
</feature>
<dbReference type="Proteomes" id="UP001165079">
    <property type="component" value="Unassembled WGS sequence"/>
</dbReference>
<dbReference type="EMBL" id="BSTX01000002">
    <property type="protein sequence ID" value="GLZ78291.1"/>
    <property type="molecule type" value="Genomic_DNA"/>
</dbReference>
<evidence type="ECO:0000313" key="2">
    <source>
        <dbReference type="EMBL" id="GLZ78291.1"/>
    </source>
</evidence>
<comment type="caution">
    <text evidence="2">The sequence shown here is derived from an EMBL/GenBank/DDBJ whole genome shotgun (WGS) entry which is preliminary data.</text>
</comment>
<organism evidence="2 3">
    <name type="scientific">Actinorhabdospora filicis</name>
    <dbReference type="NCBI Taxonomy" id="1785913"/>
    <lineage>
        <taxon>Bacteria</taxon>
        <taxon>Bacillati</taxon>
        <taxon>Actinomycetota</taxon>
        <taxon>Actinomycetes</taxon>
        <taxon>Micromonosporales</taxon>
        <taxon>Micromonosporaceae</taxon>
        <taxon>Actinorhabdospora</taxon>
    </lineage>
</organism>
<protein>
    <recommendedName>
        <fullName evidence="4">Ig-like domain-containing protein</fullName>
    </recommendedName>
</protein>
<name>A0A9W6WA68_9ACTN</name>
<dbReference type="AlphaFoldDB" id="A0A9W6WA68"/>
<proteinExistence type="predicted"/>
<evidence type="ECO:0000313" key="3">
    <source>
        <dbReference type="Proteomes" id="UP001165079"/>
    </source>
</evidence>
<evidence type="ECO:0008006" key="4">
    <source>
        <dbReference type="Google" id="ProtNLM"/>
    </source>
</evidence>
<keyword evidence="3" id="KW-1185">Reference proteome</keyword>
<sequence length="625" mass="66483">MRITRAIPALAAVTLLLTATPATADPATPSPVDTVTLPGGDRVHLKPDGTYAFTAADGRENIGHRAVRGPGGDLIVTPLDATADPRRYNVSALARAGQPDASAAPESALAAVAEDDGDGTQVTVTIRDRHGKVPDTAYGTLVALDGSVWESFAVDSRGSAVVAVPPGDYVMLADLTDEPEPGRKGEYVTMSKRVTVGTTPLALNPSVVASTPVAAVTQRPGSITEQSMTLRWASDDVRFSNEVTLNGDYRVFALPVTDPALLWAYQPTIAVNGSADLYRLEFHGTGKVPFGMIQPVRDADLAAVTVDYPGFGTPFTGARLCYSRYIRALDIGTCTNERVNLPTKRTEYLSTSPETIHGWGLDLRDGPAWLEYSTPELKYTPGPHSLVLCEGPVGYSVRPFSTGGPDSGPTGMYRKDDLFYFSFEQLDTPDAGTFYISGGNEWESPMNNTMLVLKDGAELNRITGELRWVDTGLEEGSSGRYQVTIDSHPTMSYLGAATAMNLDWSFNSSPSADPEAMVPLAFSAVVLDATGVRGLTADATTDQQITLDYVSQGGGIDATAQTLTLELSYDDGATWTPVALNRNGDKATATVHHPTGAKHVSVRTSATDDLGSAITQTTIRAWLLK</sequence>
<accession>A0A9W6WA68</accession>
<dbReference type="RefSeq" id="WP_285663451.1">
    <property type="nucleotide sequence ID" value="NZ_BSTX01000002.1"/>
</dbReference>
<keyword evidence="1" id="KW-0732">Signal</keyword>
<gene>
    <name evidence="2" type="ORF">Afil01_30980</name>
</gene>
<feature type="chain" id="PRO_5040812478" description="Ig-like domain-containing protein" evidence="1">
    <location>
        <begin position="25"/>
        <end position="625"/>
    </location>
</feature>